<dbReference type="SMART" id="SM00028">
    <property type="entry name" value="TPR"/>
    <property type="match status" value="2"/>
</dbReference>
<evidence type="ECO:0000313" key="7">
    <source>
        <dbReference type="Proteomes" id="UP001162131"/>
    </source>
</evidence>
<dbReference type="GO" id="GO:0003755">
    <property type="term" value="F:peptidyl-prolyl cis-trans isomerase activity"/>
    <property type="evidence" value="ECO:0007669"/>
    <property type="project" value="UniProtKB-EC"/>
</dbReference>
<keyword evidence="5" id="KW-0802">TPR repeat</keyword>
<dbReference type="PROSITE" id="PS50005">
    <property type="entry name" value="TPR"/>
    <property type="match status" value="1"/>
</dbReference>
<accession>A0AAU9IYV0</accession>
<dbReference type="InterPro" id="IPR019734">
    <property type="entry name" value="TPR_rpt"/>
</dbReference>
<evidence type="ECO:0000256" key="2">
    <source>
        <dbReference type="ARBA" id="ARBA00013194"/>
    </source>
</evidence>
<reference evidence="6" key="1">
    <citation type="submission" date="2021-09" db="EMBL/GenBank/DDBJ databases">
        <authorList>
            <consortium name="AG Swart"/>
            <person name="Singh M."/>
            <person name="Singh A."/>
            <person name="Seah K."/>
            <person name="Emmerich C."/>
        </authorList>
    </citation>
    <scope>NUCLEOTIDE SEQUENCE</scope>
    <source>
        <strain evidence="6">ATCC30299</strain>
    </source>
</reference>
<dbReference type="EC" id="5.2.1.8" evidence="2"/>
<gene>
    <name evidence="6" type="ORF">BSTOLATCC_MIC22030</name>
</gene>
<evidence type="ECO:0000256" key="1">
    <source>
        <dbReference type="ARBA" id="ARBA00000971"/>
    </source>
</evidence>
<evidence type="ECO:0000256" key="4">
    <source>
        <dbReference type="ARBA" id="ARBA00023235"/>
    </source>
</evidence>
<protein>
    <recommendedName>
        <fullName evidence="2">peptidylprolyl isomerase</fullName>
        <ecNumber evidence="2">5.2.1.8</ecNumber>
    </recommendedName>
</protein>
<dbReference type="AlphaFoldDB" id="A0AAU9IYV0"/>
<keyword evidence="7" id="KW-1185">Reference proteome</keyword>
<feature type="repeat" description="TPR" evidence="5">
    <location>
        <begin position="112"/>
        <end position="145"/>
    </location>
</feature>
<dbReference type="PANTHER" id="PTHR46512:SF9">
    <property type="entry name" value="PEPTIDYLPROLYL ISOMERASE"/>
    <property type="match status" value="1"/>
</dbReference>
<dbReference type="EMBL" id="CAJZBQ010000021">
    <property type="protein sequence ID" value="CAG9318660.1"/>
    <property type="molecule type" value="Genomic_DNA"/>
</dbReference>
<keyword evidence="4" id="KW-0413">Isomerase</keyword>
<evidence type="ECO:0000313" key="6">
    <source>
        <dbReference type="EMBL" id="CAG9318660.1"/>
    </source>
</evidence>
<dbReference type="Gene3D" id="1.25.40.10">
    <property type="entry name" value="Tetratricopeptide repeat domain"/>
    <property type="match status" value="1"/>
</dbReference>
<sequence length="204" mass="24497">MEFENFADIEEKRSDVFEVRLEEALKFKNLGNDFYKSNDLFNAEYFYHVGLFHIDFDQLQWNFELIDKHREAVLEIKNPICLNLAMVRIKLENYRKAIDLCNEVLKEDKENVKALYRKALAYKGLRLFEEAFEYASRAFKANPSDTSIRSLRKEIRELLKRDRARSDKFWKGKLLPKTKKFSLFRALSIRNPLNLHFRVFPLLF</sequence>
<organism evidence="6 7">
    <name type="scientific">Blepharisma stoltei</name>
    <dbReference type="NCBI Taxonomy" id="1481888"/>
    <lineage>
        <taxon>Eukaryota</taxon>
        <taxon>Sar</taxon>
        <taxon>Alveolata</taxon>
        <taxon>Ciliophora</taxon>
        <taxon>Postciliodesmatophora</taxon>
        <taxon>Heterotrichea</taxon>
        <taxon>Heterotrichida</taxon>
        <taxon>Blepharismidae</taxon>
        <taxon>Blepharisma</taxon>
    </lineage>
</organism>
<comment type="catalytic activity">
    <reaction evidence="1">
        <text>[protein]-peptidylproline (omega=180) = [protein]-peptidylproline (omega=0)</text>
        <dbReference type="Rhea" id="RHEA:16237"/>
        <dbReference type="Rhea" id="RHEA-COMP:10747"/>
        <dbReference type="Rhea" id="RHEA-COMP:10748"/>
        <dbReference type="ChEBI" id="CHEBI:83833"/>
        <dbReference type="ChEBI" id="CHEBI:83834"/>
        <dbReference type="EC" id="5.2.1.8"/>
    </reaction>
</comment>
<name>A0AAU9IYV0_9CILI</name>
<dbReference type="PANTHER" id="PTHR46512">
    <property type="entry name" value="PEPTIDYLPROLYL ISOMERASE"/>
    <property type="match status" value="1"/>
</dbReference>
<proteinExistence type="predicted"/>
<comment type="caution">
    <text evidence="6">The sequence shown here is derived from an EMBL/GenBank/DDBJ whole genome shotgun (WGS) entry which is preliminary data.</text>
</comment>
<evidence type="ECO:0000256" key="5">
    <source>
        <dbReference type="PROSITE-ProRule" id="PRU00339"/>
    </source>
</evidence>
<evidence type="ECO:0000256" key="3">
    <source>
        <dbReference type="ARBA" id="ARBA00023110"/>
    </source>
</evidence>
<keyword evidence="3" id="KW-0697">Rotamase</keyword>
<dbReference type="InterPro" id="IPR050754">
    <property type="entry name" value="FKBP4/5/8-like"/>
</dbReference>
<dbReference type="InterPro" id="IPR011990">
    <property type="entry name" value="TPR-like_helical_dom_sf"/>
</dbReference>
<dbReference type="Proteomes" id="UP001162131">
    <property type="component" value="Unassembled WGS sequence"/>
</dbReference>
<dbReference type="SUPFAM" id="SSF48452">
    <property type="entry name" value="TPR-like"/>
    <property type="match status" value="1"/>
</dbReference>
<dbReference type="Pfam" id="PF14559">
    <property type="entry name" value="TPR_19"/>
    <property type="match status" value="1"/>
</dbReference>